<reference evidence="2 3" key="1">
    <citation type="submission" date="2012-01" db="EMBL/GenBank/DDBJ databases">
        <title>The Genome Sequence of Odoribacter laneus YIT 12061.</title>
        <authorList>
            <consortium name="The Broad Institute Genome Sequencing Platform"/>
            <person name="Earl A."/>
            <person name="Ward D."/>
            <person name="Feldgarden M."/>
            <person name="Gevers D."/>
            <person name="Morotomi M."/>
            <person name="Young S.K."/>
            <person name="Zeng Q."/>
            <person name="Gargeya S."/>
            <person name="Fitzgerald M."/>
            <person name="Haas B."/>
            <person name="Abouelleil A."/>
            <person name="Alvarado L."/>
            <person name="Arachchi H.M."/>
            <person name="Berlin A."/>
            <person name="Chapman S.B."/>
            <person name="Gearin G."/>
            <person name="Goldberg J."/>
            <person name="Griggs A."/>
            <person name="Gujja S."/>
            <person name="Hansen M."/>
            <person name="Heiman D."/>
            <person name="Howarth C."/>
            <person name="Larimer J."/>
            <person name="Lui A."/>
            <person name="MacDonald P.J.P."/>
            <person name="McCowen C."/>
            <person name="Montmayeur A."/>
            <person name="Murphy C."/>
            <person name="Neiman D."/>
            <person name="Pearson M."/>
            <person name="Priest M."/>
            <person name="Roberts A."/>
            <person name="Saif S."/>
            <person name="Shea T."/>
            <person name="Sisk P."/>
            <person name="Stolte C."/>
            <person name="Sykes S."/>
            <person name="Wortman J."/>
            <person name="Nusbaum C."/>
            <person name="Birren B."/>
        </authorList>
    </citation>
    <scope>NUCLEOTIDE SEQUENCE [LARGE SCALE GENOMIC DNA]</scope>
    <source>
        <strain evidence="2 3">YIT 12061</strain>
    </source>
</reference>
<dbReference type="InterPro" id="IPR038726">
    <property type="entry name" value="PDDEXK_AddAB-type"/>
</dbReference>
<evidence type="ECO:0000259" key="1">
    <source>
        <dbReference type="Pfam" id="PF12705"/>
    </source>
</evidence>
<accession>H1DDJ7</accession>
<dbReference type="SUPFAM" id="SSF52980">
    <property type="entry name" value="Restriction endonuclease-like"/>
    <property type="match status" value="1"/>
</dbReference>
<organism evidence="2 3">
    <name type="scientific">Odoribacter laneus YIT 12061</name>
    <dbReference type="NCBI Taxonomy" id="742817"/>
    <lineage>
        <taxon>Bacteria</taxon>
        <taxon>Pseudomonadati</taxon>
        <taxon>Bacteroidota</taxon>
        <taxon>Bacteroidia</taxon>
        <taxon>Bacteroidales</taxon>
        <taxon>Odoribacteraceae</taxon>
        <taxon>Odoribacter</taxon>
    </lineage>
</organism>
<name>H1DDJ7_9BACT</name>
<dbReference type="AlphaFoldDB" id="H1DDJ7"/>
<proteinExistence type="predicted"/>
<evidence type="ECO:0000313" key="3">
    <source>
        <dbReference type="Proteomes" id="UP000004892"/>
    </source>
</evidence>
<dbReference type="SUPFAM" id="SSF52540">
    <property type="entry name" value="P-loop containing nucleoside triphosphate hydrolases"/>
    <property type="match status" value="1"/>
</dbReference>
<dbReference type="RefSeq" id="WP_009135487.1">
    <property type="nucleotide sequence ID" value="NZ_JH594596.1"/>
</dbReference>
<feature type="domain" description="PD-(D/E)XK endonuclease-like" evidence="1">
    <location>
        <begin position="650"/>
        <end position="938"/>
    </location>
</feature>
<comment type="caution">
    <text evidence="2">The sequence shown here is derived from an EMBL/GenBank/DDBJ whole genome shotgun (WGS) entry which is preliminary data.</text>
</comment>
<dbReference type="InterPro" id="IPR011604">
    <property type="entry name" value="PDDEXK-like_dom_sf"/>
</dbReference>
<dbReference type="HOGENOM" id="CLU_013279_0_0_10"/>
<dbReference type="Pfam" id="PF12705">
    <property type="entry name" value="PDDEXK_1"/>
    <property type="match status" value="1"/>
</dbReference>
<protein>
    <recommendedName>
        <fullName evidence="1">PD-(D/E)XK endonuclease-like domain-containing protein</fullName>
    </recommendedName>
</protein>
<dbReference type="STRING" id="742817.HMPREF9449_00333"/>
<keyword evidence="3" id="KW-1185">Reference proteome</keyword>
<dbReference type="eggNOG" id="COG2887">
    <property type="taxonomic scope" value="Bacteria"/>
</dbReference>
<dbReference type="PATRIC" id="fig|742817.3.peg.350"/>
<dbReference type="EMBL" id="ADMC01000005">
    <property type="protein sequence ID" value="EHP50644.1"/>
    <property type="molecule type" value="Genomic_DNA"/>
</dbReference>
<dbReference type="InterPro" id="IPR011335">
    <property type="entry name" value="Restrct_endonuc-II-like"/>
</dbReference>
<dbReference type="Proteomes" id="UP000004892">
    <property type="component" value="Unassembled WGS sequence"/>
</dbReference>
<evidence type="ECO:0000313" key="2">
    <source>
        <dbReference type="EMBL" id="EHP50644.1"/>
    </source>
</evidence>
<dbReference type="Gene3D" id="3.90.320.10">
    <property type="match status" value="1"/>
</dbReference>
<dbReference type="GeneID" id="98067989"/>
<dbReference type="InterPro" id="IPR027417">
    <property type="entry name" value="P-loop_NTPase"/>
</dbReference>
<gene>
    <name evidence="2" type="ORF">HMPREF9449_00333</name>
</gene>
<sequence>MTSFIQLVAKDLITKYQCNLKDLTVIFPNKRAGLFLAEALSELVDKPTWMPEIFTLNEFIEYQTGIKKAENITLTIKLYKAYLQASGTNEKFEDFYFWGNLLLEDFDDIDKYLVDPKILFSNIVSLKELESGFSYLTSEQIAVIQSFWNNFNPEKYSKEQEEFLKIWNNLYATYVHFKRHLTAEGICYEGMGERHFYEHIEDYSQEQPIIFAGFNALSPCEKQIFTFYHLNQKARFYWDYDIYYSTEEYHEAGRYIREDLKLFPNELGKEHFNNFKYSNKQIEYISVPSAIGQAKLIPQLLENLPEKDSIRTALVLCDERLLIPVMHSIPEDIRKINITMGYPARNTSVGALIYMLGELKNYTKTEGEETYYYYKPVIALLNHKLLRSSCPEDIDTILDDFRQKNIIYIPAKSLYFNAVTQAIFQEQNEKIPDYLLRILNLLAHTFDTENEKSQAIEKEFIFTLYLCIQNLKNTFEEEQIEPENKLYLQILYKLLGSVSIPFSGEPLEGLQIMGLLETRMLDFKNLIIFSANEGTLPKTNIPSSFIPYNLRVGFRLPTPEHREALFAYNFYRLLQRAQNVKILYTSVIQNLNGGEMSRYLHQIKYESGLAVKEQNFQNRISLEEEKEIRIPKNESILQMLKGYTLSEETTLSPSALNAYIDCPLKFYFKYVAGIKEKEEIAEELDHRLLGNIFHESVQSLYATVGEQEINTPIIDSLLSNSALIEEHIYRSYLRIYTQQTSKLIDSGSNELILEVIKKYIRRMFQYDKTLCPFRIISMEKKYSIPVPIRTPSGTFPLFIGGIIDRVDQIGNTVRVIDYKTGADNTNCKNIGSLFDSSNPLRNKAAFQTMLYCLMFEHSHPETSVLIPGIYSIKLLFGNDYDYKLKCNNTSITDFNAYKEEFSLHLSDLLSRLFSPEQPFTQAPSEKKCRTCQYSGICRK</sequence>